<dbReference type="Pfam" id="PF00149">
    <property type="entry name" value="Metallophos"/>
    <property type="match status" value="1"/>
</dbReference>
<evidence type="ECO:0000256" key="1">
    <source>
        <dbReference type="SAM" id="Phobius"/>
    </source>
</evidence>
<dbReference type="SUPFAM" id="SSF56300">
    <property type="entry name" value="Metallo-dependent phosphatases"/>
    <property type="match status" value="1"/>
</dbReference>
<keyword evidence="1" id="KW-0812">Transmembrane</keyword>
<organism evidence="3 4">
    <name type="scientific">Sphingomonas populi</name>
    <dbReference type="NCBI Taxonomy" id="2484750"/>
    <lineage>
        <taxon>Bacteria</taxon>
        <taxon>Pseudomonadati</taxon>
        <taxon>Pseudomonadota</taxon>
        <taxon>Alphaproteobacteria</taxon>
        <taxon>Sphingomonadales</taxon>
        <taxon>Sphingomonadaceae</taxon>
        <taxon>Sphingomonas</taxon>
    </lineage>
</organism>
<dbReference type="PANTHER" id="PTHR31302">
    <property type="entry name" value="TRANSMEMBRANE PROTEIN WITH METALLOPHOSPHOESTERASE DOMAIN-RELATED"/>
    <property type="match status" value="1"/>
</dbReference>
<dbReference type="OrthoDB" id="9780884at2"/>
<keyword evidence="1" id="KW-0472">Membrane</keyword>
<dbReference type="GO" id="GO:0016787">
    <property type="term" value="F:hydrolase activity"/>
    <property type="evidence" value="ECO:0007669"/>
    <property type="project" value="InterPro"/>
</dbReference>
<dbReference type="InterPro" id="IPR029052">
    <property type="entry name" value="Metallo-depent_PP-like"/>
</dbReference>
<dbReference type="PANTHER" id="PTHR31302:SF0">
    <property type="entry name" value="TRANSMEMBRANE PROTEIN WITH METALLOPHOSPHOESTERASE DOMAIN"/>
    <property type="match status" value="1"/>
</dbReference>
<dbReference type="AlphaFoldDB" id="A0A4Q6XYP3"/>
<feature type="domain" description="Calcineurin-like phosphoesterase" evidence="2">
    <location>
        <begin position="84"/>
        <end position="168"/>
    </location>
</feature>
<keyword evidence="4" id="KW-1185">Reference proteome</keyword>
<protein>
    <submittedName>
        <fullName evidence="3">Metallophosphoesterase</fullName>
    </submittedName>
</protein>
<dbReference type="InterPro" id="IPR004843">
    <property type="entry name" value="Calcineurin-like_PHP"/>
</dbReference>
<comment type="caution">
    <text evidence="3">The sequence shown here is derived from an EMBL/GenBank/DDBJ whole genome shotgun (WGS) entry which is preliminary data.</text>
</comment>
<dbReference type="InterPro" id="IPR051158">
    <property type="entry name" value="Metallophosphoesterase_sf"/>
</dbReference>
<dbReference type="Proteomes" id="UP000292085">
    <property type="component" value="Unassembled WGS sequence"/>
</dbReference>
<evidence type="ECO:0000259" key="2">
    <source>
        <dbReference type="Pfam" id="PF00149"/>
    </source>
</evidence>
<proteinExistence type="predicted"/>
<evidence type="ECO:0000313" key="3">
    <source>
        <dbReference type="EMBL" id="RZF65600.1"/>
    </source>
</evidence>
<gene>
    <name evidence="3" type="ORF">EWE75_04685</name>
</gene>
<feature type="transmembrane region" description="Helical" evidence="1">
    <location>
        <begin position="38"/>
        <end position="58"/>
    </location>
</feature>
<accession>A0A4Q6XYP3</accession>
<dbReference type="CDD" id="cd07385">
    <property type="entry name" value="MPP_YkuE_C"/>
    <property type="match status" value="1"/>
</dbReference>
<keyword evidence="1" id="KW-1133">Transmembrane helix</keyword>
<name>A0A4Q6XYP3_9SPHN</name>
<dbReference type="Gene3D" id="3.60.21.10">
    <property type="match status" value="1"/>
</dbReference>
<reference evidence="3 4" key="1">
    <citation type="submission" date="2019-02" db="EMBL/GenBank/DDBJ databases">
        <authorList>
            <person name="Li Y."/>
        </authorList>
    </citation>
    <scope>NUCLEOTIDE SEQUENCE [LARGE SCALE GENOMIC DNA]</scope>
    <source>
        <strain evidence="3 4">3-7</strain>
    </source>
</reference>
<evidence type="ECO:0000313" key="4">
    <source>
        <dbReference type="Proteomes" id="UP000292085"/>
    </source>
</evidence>
<dbReference type="EMBL" id="SGIS01000005">
    <property type="protein sequence ID" value="RZF65600.1"/>
    <property type="molecule type" value="Genomic_DNA"/>
</dbReference>
<sequence>MSESRSCAKACIRGSTWGDASGSASPWLLLAGAAMRRFLSALGLMLLIGAAIALYAFAEARRDPAVRRADIALPRWPAGQPPVRVVLISDVHIGSLVSDATRLTRIVRQINALHPDLVLIAGDFIFGQRKDGAVLHGPAMIAPLKGLHARLGVIGVPGNHDHATGMPAVARDLAAAGVTLLEDKAIQIGPLVLGGVDDAASGHAHPIYTMAQMRILPGAPVLLTHSPEIASELAPDMPLLLAGHTHCGQVVLPLIGPIVEVSPARYRCGLVRDGSHTVIVTAGLGATGVPFRLGAPPDLWLLTLGPKPGA</sequence>